<dbReference type="Pfam" id="PF12697">
    <property type="entry name" value="Abhydrolase_6"/>
    <property type="match status" value="1"/>
</dbReference>
<organism evidence="3 4">
    <name type="scientific">Curvibacter microcysteis</name>
    <dbReference type="NCBI Taxonomy" id="3026419"/>
    <lineage>
        <taxon>Bacteria</taxon>
        <taxon>Pseudomonadati</taxon>
        <taxon>Pseudomonadota</taxon>
        <taxon>Betaproteobacteria</taxon>
        <taxon>Burkholderiales</taxon>
        <taxon>Comamonadaceae</taxon>
        <taxon>Curvibacter</taxon>
    </lineage>
</organism>
<dbReference type="InterPro" id="IPR000639">
    <property type="entry name" value="Epox_hydrolase-like"/>
</dbReference>
<evidence type="ECO:0000313" key="4">
    <source>
        <dbReference type="Proteomes" id="UP001528672"/>
    </source>
</evidence>
<dbReference type="InterPro" id="IPR050266">
    <property type="entry name" value="AB_hydrolase_sf"/>
</dbReference>
<evidence type="ECO:0000259" key="2">
    <source>
        <dbReference type="Pfam" id="PF12697"/>
    </source>
</evidence>
<dbReference type="RefSeq" id="WP_273925492.1">
    <property type="nucleotide sequence ID" value="NZ_JAQSIO010000001.1"/>
</dbReference>
<dbReference type="GO" id="GO:0016787">
    <property type="term" value="F:hydrolase activity"/>
    <property type="evidence" value="ECO:0007669"/>
    <property type="project" value="UniProtKB-KW"/>
</dbReference>
<dbReference type="InterPro" id="IPR000073">
    <property type="entry name" value="AB_hydrolase_1"/>
</dbReference>
<reference evidence="3 4" key="1">
    <citation type="submission" date="2023-02" db="EMBL/GenBank/DDBJ databases">
        <title>Bacterial whole genome sequence for Curvibacter sp. HBC28.</title>
        <authorList>
            <person name="Le V."/>
            <person name="Ko S.-R."/>
            <person name="Ahn C.-Y."/>
            <person name="Oh H.-M."/>
        </authorList>
    </citation>
    <scope>NUCLEOTIDE SEQUENCE [LARGE SCALE GENOMIC DNA]</scope>
    <source>
        <strain evidence="3 4">HBC28</strain>
    </source>
</reference>
<dbReference type="PRINTS" id="PR00111">
    <property type="entry name" value="ABHYDROLASE"/>
</dbReference>
<name>A0ABT5MFE9_9BURK</name>
<dbReference type="EMBL" id="JAQSIO010000001">
    <property type="protein sequence ID" value="MDD0813900.1"/>
    <property type="molecule type" value="Genomic_DNA"/>
</dbReference>
<keyword evidence="4" id="KW-1185">Reference proteome</keyword>
<dbReference type="Proteomes" id="UP001528672">
    <property type="component" value="Unassembled WGS sequence"/>
</dbReference>
<dbReference type="PANTHER" id="PTHR43798:SF31">
    <property type="entry name" value="AB HYDROLASE SUPERFAMILY PROTEIN YCLE"/>
    <property type="match status" value="1"/>
</dbReference>
<accession>A0ABT5MFE9</accession>
<dbReference type="SUPFAM" id="SSF53474">
    <property type="entry name" value="alpha/beta-Hydrolases"/>
    <property type="match status" value="1"/>
</dbReference>
<evidence type="ECO:0000313" key="3">
    <source>
        <dbReference type="EMBL" id="MDD0813900.1"/>
    </source>
</evidence>
<feature type="domain" description="AB hydrolase-1" evidence="2">
    <location>
        <begin position="17"/>
        <end position="243"/>
    </location>
</feature>
<dbReference type="PRINTS" id="PR00412">
    <property type="entry name" value="EPOXHYDRLASE"/>
</dbReference>
<proteinExistence type="predicted"/>
<keyword evidence="1 3" id="KW-0378">Hydrolase</keyword>
<comment type="caution">
    <text evidence="3">The sequence shown here is derived from an EMBL/GenBank/DDBJ whole genome shotgun (WGS) entry which is preliminary data.</text>
</comment>
<dbReference type="PANTHER" id="PTHR43798">
    <property type="entry name" value="MONOACYLGLYCEROL LIPASE"/>
    <property type="match status" value="1"/>
</dbReference>
<dbReference type="InterPro" id="IPR029058">
    <property type="entry name" value="AB_hydrolase_fold"/>
</dbReference>
<sequence>MNALPAFTTLGAGPTLLMLHDSLGGHLTFAPQVESFASAGYRAMAWDMPGYGRSAPIDPYNFKSLANSCIALIEGLRSGPLVLIGHGMGGMVAQEVVARRPDLVRRLVLCATLARGFEASGGTEGEAAAELSEGQTLAQLSELHLPRLVGPGALPEGVMLAQHAMAQVNPSAYRRAVAEAAFFNRQDDLIRIHVPTLLVAGEFDRLAPPEHMKRMVDRIGPSSTLAVLRGIGHLPQLEAPDDFDSTVLNFLALPHTLH</sequence>
<protein>
    <submittedName>
        <fullName evidence="3">Alpha/beta hydrolase</fullName>
    </submittedName>
</protein>
<evidence type="ECO:0000256" key="1">
    <source>
        <dbReference type="ARBA" id="ARBA00022801"/>
    </source>
</evidence>
<gene>
    <name evidence="3" type="ORF">PSQ39_04585</name>
</gene>
<dbReference type="Gene3D" id="3.40.50.1820">
    <property type="entry name" value="alpha/beta hydrolase"/>
    <property type="match status" value="1"/>
</dbReference>